<protein>
    <submittedName>
        <fullName evidence="1">(rape) hypothetical protein</fullName>
    </submittedName>
</protein>
<sequence>MLDIEINFVNLENLCDDWGFKENEIIDAHNMLRSTQANLAVLEGKIMYALLITYLQKEEAYAIVSHIGVQDPADHVPPIPMPELLHSLQGIFTCCLFITQKYEEQRDEFELSSFPCYNSIILCPAAICRTLTPSKPSTFS</sequence>
<dbReference type="EMBL" id="HG994358">
    <property type="protein sequence ID" value="CAF2273698.1"/>
    <property type="molecule type" value="Genomic_DNA"/>
</dbReference>
<organism evidence="1">
    <name type="scientific">Brassica napus</name>
    <name type="common">Rape</name>
    <dbReference type="NCBI Taxonomy" id="3708"/>
    <lineage>
        <taxon>Eukaryota</taxon>
        <taxon>Viridiplantae</taxon>
        <taxon>Streptophyta</taxon>
        <taxon>Embryophyta</taxon>
        <taxon>Tracheophyta</taxon>
        <taxon>Spermatophyta</taxon>
        <taxon>Magnoliopsida</taxon>
        <taxon>eudicotyledons</taxon>
        <taxon>Gunneridae</taxon>
        <taxon>Pentapetalae</taxon>
        <taxon>rosids</taxon>
        <taxon>malvids</taxon>
        <taxon>Brassicales</taxon>
        <taxon>Brassicaceae</taxon>
        <taxon>Brassiceae</taxon>
        <taxon>Brassica</taxon>
    </lineage>
</organism>
<reference evidence="1" key="1">
    <citation type="submission" date="2021-01" db="EMBL/GenBank/DDBJ databases">
        <authorList>
            <consortium name="Genoscope - CEA"/>
            <person name="William W."/>
        </authorList>
    </citation>
    <scope>NUCLEOTIDE SEQUENCE</scope>
</reference>
<evidence type="ECO:0000313" key="1">
    <source>
        <dbReference type="EMBL" id="CAF2273698.1"/>
    </source>
</evidence>
<name>A0A817AKW9_BRANA</name>
<gene>
    <name evidence="1" type="ORF">DARMORV10_A04P13250.1</name>
</gene>
<dbReference type="AlphaFoldDB" id="A0A817AKW9"/>
<accession>A0A817AKW9</accession>
<proteinExistence type="predicted"/>
<dbReference type="Proteomes" id="UP001295469">
    <property type="component" value="Chromosome A04"/>
</dbReference>